<dbReference type="InterPro" id="IPR038765">
    <property type="entry name" value="Papain-like_cys_pep_sf"/>
</dbReference>
<gene>
    <name evidence="7" type="ORF">SAMN02745673_01312</name>
</gene>
<dbReference type="OrthoDB" id="5244330at2"/>
<keyword evidence="2" id="KW-0645">Protease</keyword>
<accession>A0A1T4N7L0</accession>
<sequence length="288" mass="30002">MSFRVSSEQCRARIRSVSITSLAPTLSVAVVAVLFGLLPAAPALADRHIGPPVHAPEEAPTGGTPVTGQVERPVSAEAGGPAHSTVVEPDGGALSHPGQTGAEPPERPLGFTESTEPAPVGEVGAVPAPDQVALVPVDRPVGTVFPDSAFGSDPFPPPGAEPEPEPEPEPDLGAQALEHAKSKIGTPYRYGATGPDSFDCSGLVQWAYQQVGIEIGRTTYDQYEEGTAVSRTDLRPGDLVFFYSGPSHVGMYAGDGEMIHAPSSGKDVQIVSMSGYFDDHYQGARRVV</sequence>
<evidence type="ECO:0000256" key="1">
    <source>
        <dbReference type="ARBA" id="ARBA00007074"/>
    </source>
</evidence>
<dbReference type="EMBL" id="FUWS01000003">
    <property type="protein sequence ID" value="SJZ75191.1"/>
    <property type="molecule type" value="Genomic_DNA"/>
</dbReference>
<dbReference type="InterPro" id="IPR000064">
    <property type="entry name" value="NLP_P60_dom"/>
</dbReference>
<dbReference type="SUPFAM" id="SSF54001">
    <property type="entry name" value="Cysteine proteinases"/>
    <property type="match status" value="1"/>
</dbReference>
<feature type="domain" description="NlpC/P60" evidence="6">
    <location>
        <begin position="170"/>
        <end position="288"/>
    </location>
</feature>
<feature type="region of interest" description="Disordered" evidence="5">
    <location>
        <begin position="146"/>
        <end position="172"/>
    </location>
</feature>
<keyword evidence="4" id="KW-0788">Thiol protease</keyword>
<feature type="region of interest" description="Disordered" evidence="5">
    <location>
        <begin position="49"/>
        <end position="119"/>
    </location>
</feature>
<evidence type="ECO:0000256" key="3">
    <source>
        <dbReference type="ARBA" id="ARBA00022801"/>
    </source>
</evidence>
<evidence type="ECO:0000259" key="6">
    <source>
        <dbReference type="PROSITE" id="PS51935"/>
    </source>
</evidence>
<proteinExistence type="inferred from homology"/>
<evidence type="ECO:0000256" key="5">
    <source>
        <dbReference type="SAM" id="MobiDB-lite"/>
    </source>
</evidence>
<evidence type="ECO:0000313" key="8">
    <source>
        <dbReference type="Proteomes" id="UP000190637"/>
    </source>
</evidence>
<dbReference type="PROSITE" id="PS51935">
    <property type="entry name" value="NLPC_P60"/>
    <property type="match status" value="1"/>
</dbReference>
<comment type="similarity">
    <text evidence="1">Belongs to the peptidase C40 family.</text>
</comment>
<organism evidence="7 8">
    <name type="scientific">Marinactinospora thermotolerans DSM 45154</name>
    <dbReference type="NCBI Taxonomy" id="1122192"/>
    <lineage>
        <taxon>Bacteria</taxon>
        <taxon>Bacillati</taxon>
        <taxon>Actinomycetota</taxon>
        <taxon>Actinomycetes</taxon>
        <taxon>Streptosporangiales</taxon>
        <taxon>Nocardiopsidaceae</taxon>
        <taxon>Marinactinospora</taxon>
    </lineage>
</organism>
<dbReference type="AlphaFoldDB" id="A0A1T4N7L0"/>
<dbReference type="Gene3D" id="3.90.1720.10">
    <property type="entry name" value="endopeptidase domain like (from Nostoc punctiforme)"/>
    <property type="match status" value="1"/>
</dbReference>
<protein>
    <submittedName>
        <fullName evidence="7">Cell wall-associated hydrolase, NlpC family</fullName>
    </submittedName>
</protein>
<dbReference type="Pfam" id="PF00877">
    <property type="entry name" value="NLPC_P60"/>
    <property type="match status" value="1"/>
</dbReference>
<dbReference type="PANTHER" id="PTHR47053:SF1">
    <property type="entry name" value="MUREIN DD-ENDOPEPTIDASE MEPH-RELATED"/>
    <property type="match status" value="1"/>
</dbReference>
<evidence type="ECO:0000256" key="2">
    <source>
        <dbReference type="ARBA" id="ARBA00022670"/>
    </source>
</evidence>
<evidence type="ECO:0000313" key="7">
    <source>
        <dbReference type="EMBL" id="SJZ75191.1"/>
    </source>
</evidence>
<dbReference type="PANTHER" id="PTHR47053">
    <property type="entry name" value="MUREIN DD-ENDOPEPTIDASE MEPH-RELATED"/>
    <property type="match status" value="1"/>
</dbReference>
<dbReference type="STRING" id="1122192.SAMN02745673_01312"/>
<keyword evidence="3 7" id="KW-0378">Hydrolase</keyword>
<dbReference type="GO" id="GO:0006508">
    <property type="term" value="P:proteolysis"/>
    <property type="evidence" value="ECO:0007669"/>
    <property type="project" value="UniProtKB-KW"/>
</dbReference>
<dbReference type="GO" id="GO:0008234">
    <property type="term" value="F:cysteine-type peptidase activity"/>
    <property type="evidence" value="ECO:0007669"/>
    <property type="project" value="UniProtKB-KW"/>
</dbReference>
<keyword evidence="8" id="KW-1185">Reference proteome</keyword>
<evidence type="ECO:0000256" key="4">
    <source>
        <dbReference type="ARBA" id="ARBA00022807"/>
    </source>
</evidence>
<reference evidence="7 8" key="1">
    <citation type="submission" date="2017-02" db="EMBL/GenBank/DDBJ databases">
        <authorList>
            <person name="Peterson S.W."/>
        </authorList>
    </citation>
    <scope>NUCLEOTIDE SEQUENCE [LARGE SCALE GENOMIC DNA]</scope>
    <source>
        <strain evidence="7 8">DSM 45154</strain>
    </source>
</reference>
<name>A0A1T4N7L0_9ACTN</name>
<dbReference type="Proteomes" id="UP000190637">
    <property type="component" value="Unassembled WGS sequence"/>
</dbReference>
<dbReference type="InterPro" id="IPR051202">
    <property type="entry name" value="Peptidase_C40"/>
</dbReference>